<reference evidence="2 3" key="1">
    <citation type="journal article" date="2010" name="Nature">
        <title>Genome sequence of the palaeopolyploid soybean.</title>
        <authorList>
            <person name="Schmutz J."/>
            <person name="Cannon S.B."/>
            <person name="Schlueter J."/>
            <person name="Ma J."/>
            <person name="Mitros T."/>
            <person name="Nelson W."/>
            <person name="Hyten D.L."/>
            <person name="Song Q."/>
            <person name="Thelen J.J."/>
            <person name="Cheng J."/>
            <person name="Xu D."/>
            <person name="Hellsten U."/>
            <person name="May G.D."/>
            <person name="Yu Y."/>
            <person name="Sakurai T."/>
            <person name="Umezawa T."/>
            <person name="Bhattacharyya M.K."/>
            <person name="Sandhu D."/>
            <person name="Valliyodan B."/>
            <person name="Lindquist E."/>
            <person name="Peto M."/>
            <person name="Grant D."/>
            <person name="Shu S."/>
            <person name="Goodstein D."/>
            <person name="Barry K."/>
            <person name="Futrell-Griggs M."/>
            <person name="Abernathy B."/>
            <person name="Du J."/>
            <person name="Tian Z."/>
            <person name="Zhu L."/>
            <person name="Gill N."/>
            <person name="Joshi T."/>
            <person name="Libault M."/>
            <person name="Sethuraman A."/>
            <person name="Zhang X.-C."/>
            <person name="Shinozaki K."/>
            <person name="Nguyen H.T."/>
            <person name="Wing R.A."/>
            <person name="Cregan P."/>
            <person name="Specht J."/>
            <person name="Grimwood J."/>
            <person name="Rokhsar D."/>
            <person name="Stacey G."/>
            <person name="Shoemaker R.C."/>
            <person name="Jackson S.A."/>
        </authorList>
    </citation>
    <scope>NUCLEOTIDE SEQUENCE [LARGE SCALE GENOMIC DNA]</scope>
    <source>
        <strain evidence="3">cv. Williams 82</strain>
        <tissue evidence="2">Callus</tissue>
    </source>
</reference>
<protein>
    <submittedName>
        <fullName evidence="2 3">Uncharacterized protein</fullName>
    </submittedName>
</protein>
<dbReference type="AlphaFoldDB" id="K7MRF7"/>
<evidence type="ECO:0000313" key="2">
    <source>
        <dbReference type="EMBL" id="KRG99054.1"/>
    </source>
</evidence>
<dbReference type="InParanoid" id="K7MRF7"/>
<evidence type="ECO:0000313" key="4">
    <source>
        <dbReference type="Proteomes" id="UP000008827"/>
    </source>
</evidence>
<dbReference type="HOGENOM" id="CLU_3000279_0_0_1"/>
<keyword evidence="1" id="KW-1133">Transmembrane helix</keyword>
<name>K7MRF7_SOYBN</name>
<evidence type="ECO:0000256" key="1">
    <source>
        <dbReference type="SAM" id="Phobius"/>
    </source>
</evidence>
<evidence type="ECO:0000313" key="3">
    <source>
        <dbReference type="EnsemblPlants" id="KRG99054"/>
    </source>
</evidence>
<feature type="transmembrane region" description="Helical" evidence="1">
    <location>
        <begin position="12"/>
        <end position="30"/>
    </location>
</feature>
<dbReference type="EMBL" id="CM000851">
    <property type="protein sequence ID" value="KRG99054.1"/>
    <property type="molecule type" value="Genomic_DNA"/>
</dbReference>
<organism evidence="2">
    <name type="scientific">Glycine max</name>
    <name type="common">Soybean</name>
    <name type="synonym">Glycine hispida</name>
    <dbReference type="NCBI Taxonomy" id="3847"/>
    <lineage>
        <taxon>Eukaryota</taxon>
        <taxon>Viridiplantae</taxon>
        <taxon>Streptophyta</taxon>
        <taxon>Embryophyta</taxon>
        <taxon>Tracheophyta</taxon>
        <taxon>Spermatophyta</taxon>
        <taxon>Magnoliopsida</taxon>
        <taxon>eudicotyledons</taxon>
        <taxon>Gunneridae</taxon>
        <taxon>Pentapetalae</taxon>
        <taxon>rosids</taxon>
        <taxon>fabids</taxon>
        <taxon>Fabales</taxon>
        <taxon>Fabaceae</taxon>
        <taxon>Papilionoideae</taxon>
        <taxon>50 kb inversion clade</taxon>
        <taxon>NPAAA clade</taxon>
        <taxon>indigoferoid/millettioid clade</taxon>
        <taxon>Phaseoleae</taxon>
        <taxon>Glycine</taxon>
        <taxon>Glycine subgen. Soja</taxon>
    </lineage>
</organism>
<dbReference type="Proteomes" id="UP000008827">
    <property type="component" value="Chromosome 18"/>
</dbReference>
<dbReference type="PaxDb" id="3847-GLYMA18G14760.1"/>
<keyword evidence="1" id="KW-0812">Transmembrane</keyword>
<accession>K7MRF7</accession>
<dbReference type="Gramene" id="KRG99054">
    <property type="protein sequence ID" value="KRG99054"/>
    <property type="gene ID" value="GLYMA_18G117300"/>
</dbReference>
<keyword evidence="4" id="KW-1185">Reference proteome</keyword>
<gene>
    <name evidence="2" type="ORF">GLYMA_18G117300</name>
</gene>
<proteinExistence type="predicted"/>
<dbReference type="EnsemblPlants" id="KRG99054">
    <property type="protein sequence ID" value="KRG99054"/>
    <property type="gene ID" value="GLYMA_18G117300"/>
</dbReference>
<keyword evidence="1" id="KW-0472">Membrane</keyword>
<reference evidence="3" key="2">
    <citation type="submission" date="2018-02" db="UniProtKB">
        <authorList>
            <consortium name="EnsemblPlants"/>
        </authorList>
    </citation>
    <scope>IDENTIFICATION</scope>
    <source>
        <strain evidence="3">Williams 82</strain>
    </source>
</reference>
<sequence length="57" mass="6317">MVMLSSDLEMLYSVTSLSVGSLYFVFLFTLSEVSVDASHLLRVEHWCNIGGSFIEGV</sequence>
<reference evidence="2" key="3">
    <citation type="submission" date="2018-07" db="EMBL/GenBank/DDBJ databases">
        <title>WGS assembly of Glycine max.</title>
        <authorList>
            <person name="Schmutz J."/>
            <person name="Cannon S."/>
            <person name="Schlueter J."/>
            <person name="Ma J."/>
            <person name="Mitros T."/>
            <person name="Nelson W."/>
            <person name="Hyten D."/>
            <person name="Song Q."/>
            <person name="Thelen J."/>
            <person name="Cheng J."/>
            <person name="Xu D."/>
            <person name="Hellsten U."/>
            <person name="May G."/>
            <person name="Yu Y."/>
            <person name="Sakurai T."/>
            <person name="Umezawa T."/>
            <person name="Bhattacharyya M."/>
            <person name="Sandhu D."/>
            <person name="Valliyodan B."/>
            <person name="Lindquist E."/>
            <person name="Peto M."/>
            <person name="Grant D."/>
            <person name="Shu S."/>
            <person name="Goodstein D."/>
            <person name="Barry K."/>
            <person name="Futrell-Griggs M."/>
            <person name="Abernathy B."/>
            <person name="Du J."/>
            <person name="Tian Z."/>
            <person name="Zhu L."/>
            <person name="Gill N."/>
            <person name="Joshi T."/>
            <person name="Libault M."/>
            <person name="Sethuraman A."/>
            <person name="Zhang X."/>
            <person name="Shinozaki K."/>
            <person name="Nguyen H."/>
            <person name="Wing R."/>
            <person name="Cregan P."/>
            <person name="Specht J."/>
            <person name="Grimwood J."/>
            <person name="Rokhsar D."/>
            <person name="Stacey G."/>
            <person name="Shoemaker R."/>
            <person name="Jackson S."/>
        </authorList>
    </citation>
    <scope>NUCLEOTIDE SEQUENCE</scope>
    <source>
        <tissue evidence="2">Callus</tissue>
    </source>
</reference>